<dbReference type="FunFam" id="1.20.1280.290:FF:000013">
    <property type="entry name" value="lysosomal amino acid transporter 1 homolog"/>
    <property type="match status" value="1"/>
</dbReference>
<organism evidence="16 17">
    <name type="scientific">Sphenodon punctatus</name>
    <name type="common">Tuatara</name>
    <name type="synonym">Hatteria punctata</name>
    <dbReference type="NCBI Taxonomy" id="8508"/>
    <lineage>
        <taxon>Eukaryota</taxon>
        <taxon>Metazoa</taxon>
        <taxon>Chordata</taxon>
        <taxon>Craniata</taxon>
        <taxon>Vertebrata</taxon>
        <taxon>Euteleostomi</taxon>
        <taxon>Lepidosauria</taxon>
        <taxon>Sphenodontia</taxon>
        <taxon>Sphenodontidae</taxon>
        <taxon>Sphenodon</taxon>
    </lineage>
</organism>
<evidence type="ECO:0000256" key="6">
    <source>
        <dbReference type="ARBA" id="ARBA00022989"/>
    </source>
</evidence>
<dbReference type="Pfam" id="PF04193">
    <property type="entry name" value="PQ-loop"/>
    <property type="match status" value="2"/>
</dbReference>
<feature type="transmembrane region" description="Helical" evidence="15">
    <location>
        <begin position="263"/>
        <end position="283"/>
    </location>
</feature>
<evidence type="ECO:0000256" key="5">
    <source>
        <dbReference type="ARBA" id="ARBA00022970"/>
    </source>
</evidence>
<evidence type="ECO:0000256" key="7">
    <source>
        <dbReference type="ARBA" id="ARBA00023136"/>
    </source>
</evidence>
<evidence type="ECO:0000313" key="16">
    <source>
        <dbReference type="Ensembl" id="ENSSPUP00000001504.1"/>
    </source>
</evidence>
<sequence>MSSQLWQGSLGGNFSDCPNGTQWVWDVFSECAQDSRDIASVVLGLVSIVCFAASSFTQYYQACKTGIMDQALSIYFLLGWLGGDSLNLIGSFLADQLPLQVYTAIYYVLADLLMLSFYLYYKIKNQSRGFSAPINAIFAFAFVGTVSATSLLGRPASPVWESTLTFKGRTLLFATVDKSGWEPFTKKEIIGFSIGSLSSLLYLVSRVPQIYTNFRRKSTKGISYSLFALVMLGNALYGMSVLLKNPDPGQSEGNYVLHHVPWLIGSLGVLSLDVVISFQFLAYRKKSPRNLEEREALLDKQDESLES</sequence>
<proteinExistence type="inferred from homology"/>
<evidence type="ECO:0000256" key="14">
    <source>
        <dbReference type="ARBA" id="ARBA00081269"/>
    </source>
</evidence>
<protein>
    <recommendedName>
        <fullName evidence="12">Lysosomal amino acid transporter 1 homolog</fullName>
    </recommendedName>
    <alternativeName>
        <fullName evidence="13">PQ-loop repeat-containing protein 2</fullName>
    </alternativeName>
    <alternativeName>
        <fullName evidence="14">Solute carrier family 66 member 1</fullName>
    </alternativeName>
</protein>
<keyword evidence="3 15" id="KW-0812">Transmembrane</keyword>
<evidence type="ECO:0000313" key="17">
    <source>
        <dbReference type="Proteomes" id="UP000694392"/>
    </source>
</evidence>
<dbReference type="InterPro" id="IPR051415">
    <property type="entry name" value="LAAT-1"/>
</dbReference>
<name>A0A8D0G838_SPHPU</name>
<keyword evidence="6 15" id="KW-1133">Transmembrane helix</keyword>
<dbReference type="GO" id="GO:0080144">
    <property type="term" value="P:intracellular amino acid homeostasis"/>
    <property type="evidence" value="ECO:0007669"/>
    <property type="project" value="Ensembl"/>
</dbReference>
<gene>
    <name evidence="16" type="primary">SLC66A1</name>
</gene>
<dbReference type="PANTHER" id="PTHR16201:SF36">
    <property type="entry name" value="LYSOSOMAL AMINO ACID TRANSPORTER 1 HOMOLOG"/>
    <property type="match status" value="1"/>
</dbReference>
<reference evidence="16" key="1">
    <citation type="submission" date="2025-05" db="UniProtKB">
        <authorList>
            <consortium name="Ensembl"/>
        </authorList>
    </citation>
    <scope>IDENTIFICATION</scope>
</reference>
<dbReference type="GO" id="GO:0015189">
    <property type="term" value="F:L-lysine transmembrane transporter activity"/>
    <property type="evidence" value="ECO:0007669"/>
    <property type="project" value="Ensembl"/>
</dbReference>
<dbReference type="PANTHER" id="PTHR16201">
    <property type="entry name" value="SEVEN TRANSMEMBRANE PROTEIN 1-RELATED"/>
    <property type="match status" value="1"/>
</dbReference>
<evidence type="ECO:0000256" key="9">
    <source>
        <dbReference type="ARBA" id="ARBA00023228"/>
    </source>
</evidence>
<evidence type="ECO:0000256" key="10">
    <source>
        <dbReference type="ARBA" id="ARBA00038039"/>
    </source>
</evidence>
<feature type="transmembrane region" description="Helical" evidence="15">
    <location>
        <begin position="133"/>
        <end position="152"/>
    </location>
</feature>
<dbReference type="FunFam" id="1.20.1280.290:FF:000017">
    <property type="entry name" value="lysosomal amino acid transporter 1 homolog"/>
    <property type="match status" value="1"/>
</dbReference>
<evidence type="ECO:0000256" key="13">
    <source>
        <dbReference type="ARBA" id="ARBA00079342"/>
    </source>
</evidence>
<feature type="transmembrane region" description="Helical" evidence="15">
    <location>
        <begin position="226"/>
        <end position="243"/>
    </location>
</feature>
<dbReference type="GO" id="GO:0005765">
    <property type="term" value="C:lysosomal membrane"/>
    <property type="evidence" value="ECO:0007669"/>
    <property type="project" value="UniProtKB-SubCell"/>
</dbReference>
<dbReference type="Gene3D" id="1.20.1280.290">
    <property type="match status" value="2"/>
</dbReference>
<evidence type="ECO:0000256" key="15">
    <source>
        <dbReference type="SAM" id="Phobius"/>
    </source>
</evidence>
<comment type="function">
    <text evidence="11">Amino acid transporter that specifically mediates the pH-dependent export of the cationic amino acids arginine, histidine and lysine from lysosomes.</text>
</comment>
<keyword evidence="2" id="KW-0813">Transport</keyword>
<keyword evidence="9" id="KW-0458">Lysosome</keyword>
<keyword evidence="17" id="KW-1185">Reference proteome</keyword>
<comment type="similarity">
    <text evidence="10">Belongs to the laat-1 family.</text>
</comment>
<evidence type="ECO:0000256" key="8">
    <source>
        <dbReference type="ARBA" id="ARBA00023180"/>
    </source>
</evidence>
<dbReference type="Ensembl" id="ENSSPUT00000001587.1">
    <property type="protein sequence ID" value="ENSSPUP00000001504.1"/>
    <property type="gene ID" value="ENSSPUG00000001166.1"/>
</dbReference>
<evidence type="ECO:0000256" key="11">
    <source>
        <dbReference type="ARBA" id="ARBA00056009"/>
    </source>
</evidence>
<dbReference type="SMART" id="SM00679">
    <property type="entry name" value="CTNS"/>
    <property type="match status" value="2"/>
</dbReference>
<evidence type="ECO:0000256" key="2">
    <source>
        <dbReference type="ARBA" id="ARBA00022448"/>
    </source>
</evidence>
<keyword evidence="5" id="KW-0029">Amino-acid transport</keyword>
<dbReference type="GO" id="GO:0005290">
    <property type="term" value="F:L-histidine transmembrane transporter activity"/>
    <property type="evidence" value="ECO:0007669"/>
    <property type="project" value="Ensembl"/>
</dbReference>
<dbReference type="Ensembl" id="ENSSPUT00000001580.1">
    <property type="protein sequence ID" value="ENSSPUP00000001498.1"/>
    <property type="gene ID" value="ENSSPUG00000001166.1"/>
</dbReference>
<evidence type="ECO:0000256" key="3">
    <source>
        <dbReference type="ARBA" id="ARBA00022692"/>
    </source>
</evidence>
<dbReference type="GO" id="GO:0061459">
    <property type="term" value="F:L-arginine transmembrane transporter activity"/>
    <property type="evidence" value="ECO:0007669"/>
    <property type="project" value="Ensembl"/>
</dbReference>
<evidence type="ECO:0000256" key="12">
    <source>
        <dbReference type="ARBA" id="ARBA00068323"/>
    </source>
</evidence>
<dbReference type="InterPro" id="IPR006603">
    <property type="entry name" value="PQ-loop_rpt"/>
</dbReference>
<feature type="transmembrane region" description="Helical" evidence="15">
    <location>
        <begin position="99"/>
        <end position="121"/>
    </location>
</feature>
<keyword evidence="7 15" id="KW-0472">Membrane</keyword>
<comment type="subcellular location">
    <subcellularLocation>
        <location evidence="1">Lysosome membrane</location>
        <topology evidence="1">Multi-pass membrane protein</topology>
    </subcellularLocation>
</comment>
<evidence type="ECO:0000256" key="4">
    <source>
        <dbReference type="ARBA" id="ARBA00022737"/>
    </source>
</evidence>
<dbReference type="GO" id="GO:0015819">
    <property type="term" value="P:lysine transport"/>
    <property type="evidence" value="ECO:0007669"/>
    <property type="project" value="Ensembl"/>
</dbReference>
<dbReference type="GeneTree" id="ENSGT00390000003344"/>
<evidence type="ECO:0000256" key="1">
    <source>
        <dbReference type="ARBA" id="ARBA00004155"/>
    </source>
</evidence>
<accession>A0A8D0G838</accession>
<keyword evidence="8" id="KW-0325">Glycoprotein</keyword>
<feature type="transmembrane region" description="Helical" evidence="15">
    <location>
        <begin position="38"/>
        <end position="60"/>
    </location>
</feature>
<feature type="transmembrane region" description="Helical" evidence="15">
    <location>
        <begin position="189"/>
        <end position="205"/>
    </location>
</feature>
<keyword evidence="4" id="KW-0677">Repeat</keyword>
<dbReference type="AlphaFoldDB" id="A0A8D0G838"/>
<feature type="transmembrane region" description="Helical" evidence="15">
    <location>
        <begin position="72"/>
        <end position="93"/>
    </location>
</feature>
<dbReference type="Proteomes" id="UP000694392">
    <property type="component" value="Unplaced"/>
</dbReference>